<dbReference type="RefSeq" id="WP_198498213.1">
    <property type="nucleotide sequence ID" value="NZ_CP065989.1"/>
</dbReference>
<gene>
    <name evidence="2" type="ORF">I6H47_08740</name>
</gene>
<evidence type="ECO:0000313" key="2">
    <source>
        <dbReference type="EMBL" id="QQB12970.1"/>
    </source>
</evidence>
<organism evidence="2 3">
    <name type="scientific">Brevibacterium casei</name>
    <dbReference type="NCBI Taxonomy" id="33889"/>
    <lineage>
        <taxon>Bacteria</taxon>
        <taxon>Bacillati</taxon>
        <taxon>Actinomycetota</taxon>
        <taxon>Actinomycetes</taxon>
        <taxon>Micrococcales</taxon>
        <taxon>Brevibacteriaceae</taxon>
        <taxon>Brevibacterium</taxon>
    </lineage>
</organism>
<proteinExistence type="predicted"/>
<evidence type="ECO:0000256" key="1">
    <source>
        <dbReference type="SAM" id="Phobius"/>
    </source>
</evidence>
<keyword evidence="1" id="KW-0472">Membrane</keyword>
<dbReference type="EMBL" id="CP065989">
    <property type="protein sequence ID" value="QQB12970.1"/>
    <property type="molecule type" value="Genomic_DNA"/>
</dbReference>
<feature type="transmembrane region" description="Helical" evidence="1">
    <location>
        <begin position="21"/>
        <end position="40"/>
    </location>
</feature>
<feature type="transmembrane region" description="Helical" evidence="1">
    <location>
        <begin position="46"/>
        <end position="68"/>
    </location>
</feature>
<keyword evidence="1" id="KW-0812">Transmembrane</keyword>
<accession>A0A7T3ZWI9</accession>
<sequence>MDNDRFERRQRVYSTAKITGLLAGSAAAFIAFCLFQIFGAEILETAVWMFALGLMTFSGVFVATYLGVAASTRGTTVGS</sequence>
<keyword evidence="1" id="KW-1133">Transmembrane helix</keyword>
<dbReference type="AlphaFoldDB" id="A0A7T3ZWI9"/>
<evidence type="ECO:0000313" key="3">
    <source>
        <dbReference type="Proteomes" id="UP000595374"/>
    </source>
</evidence>
<reference evidence="2 3" key="1">
    <citation type="submission" date="2020-12" db="EMBL/GenBank/DDBJ databases">
        <title>FDA dAtabase for Regulatory Grade micrObial Sequences (FDA-ARGOS): Supporting development and validation of Infectious Disease Dx tests.</title>
        <authorList>
            <person name="Sproer C."/>
            <person name="Gronow S."/>
            <person name="Severitt S."/>
            <person name="Schroder I."/>
            <person name="Tallon L."/>
            <person name="Sadzewicz L."/>
            <person name="Zhao X."/>
            <person name="Boylan J."/>
            <person name="Ott S."/>
            <person name="Bowen H."/>
            <person name="Vavikolanu K."/>
            <person name="Mehta A."/>
            <person name="Aluvathingal J."/>
            <person name="Nadendla S."/>
            <person name="Lowell S."/>
            <person name="Myers T."/>
            <person name="Yan Y."/>
            <person name="Sichtig H."/>
        </authorList>
    </citation>
    <scope>NUCLEOTIDE SEQUENCE [LARGE SCALE GENOMIC DNA]</scope>
    <source>
        <strain evidence="2 3">FDAARGOS_990</strain>
    </source>
</reference>
<protein>
    <submittedName>
        <fullName evidence="2">Uncharacterized protein</fullName>
    </submittedName>
</protein>
<dbReference type="Proteomes" id="UP000595374">
    <property type="component" value="Chromosome"/>
</dbReference>
<name>A0A7T3ZWI9_9MICO</name>